<comment type="caution">
    <text evidence="3">The sequence shown here is derived from an EMBL/GenBank/DDBJ whole genome shotgun (WGS) entry which is preliminary data.</text>
</comment>
<feature type="compositionally biased region" description="Polar residues" evidence="2">
    <location>
        <begin position="969"/>
        <end position="983"/>
    </location>
</feature>
<dbReference type="InterPro" id="IPR052709">
    <property type="entry name" value="Transposase-MT_Hybrid"/>
</dbReference>
<dbReference type="EMBL" id="JAJSOF020000017">
    <property type="protein sequence ID" value="KAJ4439540.1"/>
    <property type="molecule type" value="Genomic_DNA"/>
</dbReference>
<reference evidence="3 4" key="1">
    <citation type="journal article" date="2022" name="Allergy">
        <title>Genome assembly and annotation of Periplaneta americana reveal a comprehensive cockroach allergen profile.</title>
        <authorList>
            <person name="Wang L."/>
            <person name="Xiong Q."/>
            <person name="Saelim N."/>
            <person name="Wang L."/>
            <person name="Nong W."/>
            <person name="Wan A.T."/>
            <person name="Shi M."/>
            <person name="Liu X."/>
            <person name="Cao Q."/>
            <person name="Hui J.H.L."/>
            <person name="Sookrung N."/>
            <person name="Leung T.F."/>
            <person name="Tungtrongchitr A."/>
            <person name="Tsui S.K.W."/>
        </authorList>
    </citation>
    <scope>NUCLEOTIDE SEQUENCE [LARGE SCALE GENOMIC DNA]</scope>
    <source>
        <strain evidence="3">PWHHKU_190912</strain>
    </source>
</reference>
<feature type="region of interest" description="Disordered" evidence="2">
    <location>
        <begin position="130"/>
        <end position="151"/>
    </location>
</feature>
<evidence type="ECO:0000313" key="3">
    <source>
        <dbReference type="EMBL" id="KAJ4439540.1"/>
    </source>
</evidence>
<feature type="coiled-coil region" evidence="1">
    <location>
        <begin position="648"/>
        <end position="703"/>
    </location>
</feature>
<dbReference type="PANTHER" id="PTHR46060">
    <property type="entry name" value="MARINER MOS1 TRANSPOSASE-LIKE PROTEIN"/>
    <property type="match status" value="1"/>
</dbReference>
<dbReference type="InterPro" id="IPR036397">
    <property type="entry name" value="RNaseH_sf"/>
</dbReference>
<dbReference type="InterPro" id="IPR001888">
    <property type="entry name" value="Transposase_1"/>
</dbReference>
<dbReference type="Pfam" id="PF01359">
    <property type="entry name" value="Transposase_1"/>
    <property type="match status" value="1"/>
</dbReference>
<dbReference type="Gene3D" id="3.30.420.10">
    <property type="entry name" value="Ribonuclease H-like superfamily/Ribonuclease H"/>
    <property type="match status" value="2"/>
</dbReference>
<protein>
    <submittedName>
        <fullName evidence="3">Uncharacterized protein</fullName>
    </submittedName>
</protein>
<keyword evidence="1" id="KW-0175">Coiled coil</keyword>
<evidence type="ECO:0000256" key="1">
    <source>
        <dbReference type="SAM" id="Coils"/>
    </source>
</evidence>
<dbReference type="Proteomes" id="UP001148838">
    <property type="component" value="Unassembled WGS sequence"/>
</dbReference>
<feature type="compositionally biased region" description="Basic and acidic residues" evidence="2">
    <location>
        <begin position="1019"/>
        <end position="1031"/>
    </location>
</feature>
<name>A0ABQ8SZ97_PERAM</name>
<gene>
    <name evidence="3" type="ORF">ANN_07664</name>
</gene>
<feature type="compositionally biased region" description="Basic and acidic residues" evidence="2">
    <location>
        <begin position="987"/>
        <end position="999"/>
    </location>
</feature>
<evidence type="ECO:0000256" key="2">
    <source>
        <dbReference type="SAM" id="MobiDB-lite"/>
    </source>
</evidence>
<keyword evidence="4" id="KW-1185">Reference proteome</keyword>
<evidence type="ECO:0000313" key="4">
    <source>
        <dbReference type="Proteomes" id="UP001148838"/>
    </source>
</evidence>
<dbReference type="PANTHER" id="PTHR46060:SF1">
    <property type="entry name" value="MARINER MOS1 TRANSPOSASE-LIKE PROTEIN"/>
    <property type="match status" value="1"/>
</dbReference>
<sequence length="1073" mass="125102">MNERNVRKWCEMFNNGRTNVHDETRPRRPSLITEDLKTKVNDRILQDRRTSLDELHIAFPDISRSLLGENVSQHLGYHKICARWVPRQLSDQHKTQRMASALTFLMRYHTDGDAFLDQIVTGDETWVSHNTPETKRQSRHWHHPSSPKKPRKFKYTLSTQKVMATVFWDRKGVLLLDFMPKGTTINANRYCETLRKLRRVIQNKRRECFREEFPDLAPSDFHLFTKLNDFLGGTRFGSDEELKKTVNTWLNELAAEEYNTGILKLVNRYDKCLNVSRSLFGVIYRFSYRSLSSGVCYKSPSVPLGTSELPQIDVIAMQVTELHSAVFEVEINEDEMSPGWQIRRCSKMLRKVRNRAGNKFSIFSYFANACALDTSIIPNTNKECFTRCNNAKANDETKTKYIHVENVSPTMLQRRNERLRLVDDEKKHAKCNLYNPDIIEYNTTNKEVKPDTTYLNNNYDENTMYSLCETYGRIIPVNTDTKQTRYHLHKAANRVDSDNMQQGMNKERLFGYTSTKTDDESNVNPMKNENRVMSLKDALDILQKASNRENEEIKGCELQITTNNTENRFVRDSLENRFVRDSLISIMKQIKPKAELHSKFCNNLESFELLKQNCSLKKELEAAFYERKASEAHIRRLQAENCHYKNVIEDKDTEVTSLKEEIIILSENLQQARSVLDRTTLENKKLKIALQNEKNKIQTLIEKETTLTNLVEFLKEGSKMEVKALNNDYAKEKLDLISRIQEMETSLEQYEHTTACKLKEQEETLQLKHITELTILKEQLAENLLQVEEIKYNLNRSWEERFNKYRTEMMSHISDLEKQVTDLTDKPKIKNEELLNDIQNLRSHISAISLKLENCRKQYETESDENKKVITALTQEVHNKTKENSELLSNIAERKKLIDVLQNTVSVQCEERSNIDKKIEELKSQVKKDTSDFKTNTVKYIHRSSPRKVSEKILSNTASKDKASDSSKPVRSSYNSTCNSKMNYITPKDEKSDIPEDKSLISPEIEPTTLNSSMSDNNEEVKIEEKEDKTKTMQRRPKLCFSDFTVGKGRILKNVKTATKIDKPRVSPKKSWR</sequence>
<feature type="coiled-coil region" evidence="1">
    <location>
        <begin position="532"/>
        <end position="559"/>
    </location>
</feature>
<accession>A0ABQ8SZ97</accession>
<feature type="compositionally biased region" description="Basic residues" evidence="2">
    <location>
        <begin position="137"/>
        <end position="151"/>
    </location>
</feature>
<feature type="region of interest" description="Disordered" evidence="2">
    <location>
        <begin position="942"/>
        <end position="1035"/>
    </location>
</feature>
<proteinExistence type="predicted"/>
<organism evidence="3 4">
    <name type="scientific">Periplaneta americana</name>
    <name type="common">American cockroach</name>
    <name type="synonym">Blatta americana</name>
    <dbReference type="NCBI Taxonomy" id="6978"/>
    <lineage>
        <taxon>Eukaryota</taxon>
        <taxon>Metazoa</taxon>
        <taxon>Ecdysozoa</taxon>
        <taxon>Arthropoda</taxon>
        <taxon>Hexapoda</taxon>
        <taxon>Insecta</taxon>
        <taxon>Pterygota</taxon>
        <taxon>Neoptera</taxon>
        <taxon>Polyneoptera</taxon>
        <taxon>Dictyoptera</taxon>
        <taxon>Blattodea</taxon>
        <taxon>Blattoidea</taxon>
        <taxon>Blattidae</taxon>
        <taxon>Blattinae</taxon>
        <taxon>Periplaneta</taxon>
    </lineage>
</organism>